<dbReference type="InterPro" id="IPR006222">
    <property type="entry name" value="GCVT_N"/>
</dbReference>
<dbReference type="PANTHER" id="PTHR43757:SF2">
    <property type="entry name" value="AMINOMETHYLTRANSFERASE, MITOCHONDRIAL"/>
    <property type="match status" value="1"/>
</dbReference>
<dbReference type="GO" id="GO:0008483">
    <property type="term" value="F:transaminase activity"/>
    <property type="evidence" value="ECO:0007669"/>
    <property type="project" value="UniProtKB-KW"/>
</dbReference>
<dbReference type="GO" id="GO:0005829">
    <property type="term" value="C:cytosol"/>
    <property type="evidence" value="ECO:0007669"/>
    <property type="project" value="TreeGrafter"/>
</dbReference>
<evidence type="ECO:0000256" key="8">
    <source>
        <dbReference type="PIRSR" id="PIRSR006487-1"/>
    </source>
</evidence>
<dbReference type="Gene3D" id="3.30.1360.120">
    <property type="entry name" value="Probable tRNA modification gtpase trme, domain 1"/>
    <property type="match status" value="1"/>
</dbReference>
<dbReference type="Pfam" id="PF01571">
    <property type="entry name" value="GCV_T"/>
    <property type="match status" value="1"/>
</dbReference>
<dbReference type="InterPro" id="IPR013977">
    <property type="entry name" value="GcvT_C"/>
</dbReference>
<dbReference type="SUPFAM" id="SSF101790">
    <property type="entry name" value="Aminomethyltransferase beta-barrel domain"/>
    <property type="match status" value="1"/>
</dbReference>
<evidence type="ECO:0000256" key="5">
    <source>
        <dbReference type="ARBA" id="ARBA00031395"/>
    </source>
</evidence>
<dbReference type="GO" id="GO:0019464">
    <property type="term" value="P:glycine decarboxylation via glycine cleavage system"/>
    <property type="evidence" value="ECO:0007669"/>
    <property type="project" value="UniProtKB-UniRule"/>
</dbReference>
<evidence type="ECO:0000259" key="10">
    <source>
        <dbReference type="Pfam" id="PF08669"/>
    </source>
</evidence>
<dbReference type="NCBIfam" id="NF001567">
    <property type="entry name" value="PRK00389.1"/>
    <property type="match status" value="1"/>
</dbReference>
<dbReference type="KEGG" id="rai:RA0C_0369"/>
<dbReference type="SUPFAM" id="SSF103025">
    <property type="entry name" value="Folate-binding domain"/>
    <property type="match status" value="1"/>
</dbReference>
<dbReference type="EMBL" id="CP003388">
    <property type="protein sequence ID" value="AFD55355.1"/>
    <property type="molecule type" value="Genomic_DNA"/>
</dbReference>
<protein>
    <recommendedName>
        <fullName evidence="2 7">Aminomethyltransferase</fullName>
        <ecNumber evidence="2 7">2.1.2.10</ecNumber>
    </recommendedName>
    <alternativeName>
        <fullName evidence="5 7">Glycine cleavage system T protein</fullName>
    </alternativeName>
</protein>
<evidence type="ECO:0000259" key="9">
    <source>
        <dbReference type="Pfam" id="PF01571"/>
    </source>
</evidence>
<organism evidence="11 12">
    <name type="scientific">Riemerella anatipestifer (strain ATCC 11845 / DSM 15868 / JCM 9532 / NCTC 11014)</name>
    <dbReference type="NCBI Taxonomy" id="693978"/>
    <lineage>
        <taxon>Bacteria</taxon>
        <taxon>Pseudomonadati</taxon>
        <taxon>Bacteroidota</taxon>
        <taxon>Flavobacteriia</taxon>
        <taxon>Flavobacteriales</taxon>
        <taxon>Weeksellaceae</taxon>
        <taxon>Riemerella</taxon>
    </lineage>
</organism>
<dbReference type="EC" id="2.1.2.10" evidence="2 7"/>
<dbReference type="FunFam" id="2.40.30.110:FF:000003">
    <property type="entry name" value="Aminomethyltransferase"/>
    <property type="match status" value="1"/>
</dbReference>
<comment type="subunit">
    <text evidence="7">The glycine cleavage system is composed of four proteins: P, T, L and H.</text>
</comment>
<dbReference type="HOGENOM" id="CLU_007884_10_2_10"/>
<dbReference type="NCBIfam" id="TIGR00528">
    <property type="entry name" value="gcvT"/>
    <property type="match status" value="1"/>
</dbReference>
<dbReference type="PATRIC" id="fig|693978.17.peg.380"/>
<reference evidence="11 12" key="1">
    <citation type="journal article" date="2012" name="J. Bacteriol.">
        <title>Complete genome sequence of Riemerella anatipestifer reference strain.</title>
        <authorList>
            <person name="Wang X."/>
            <person name="Zhu D."/>
            <person name="Wang M."/>
            <person name="Cheng A."/>
            <person name="Jia R."/>
            <person name="Zhou Y."/>
            <person name="Chen Z."/>
            <person name="Luo Q."/>
            <person name="Liu F."/>
            <person name="Wang Y."/>
            <person name="Chen X.Y."/>
        </authorList>
    </citation>
    <scope>NUCLEOTIDE SEQUENCE [LARGE SCALE GENOMIC DNA]</scope>
    <source>
        <strain evidence="12">DSM 15868</strain>
    </source>
</reference>
<dbReference type="InterPro" id="IPR029043">
    <property type="entry name" value="GcvT/YgfZ_C"/>
</dbReference>
<evidence type="ECO:0000256" key="4">
    <source>
        <dbReference type="ARBA" id="ARBA00022679"/>
    </source>
</evidence>
<dbReference type="InterPro" id="IPR022903">
    <property type="entry name" value="GcvT_bac"/>
</dbReference>
<feature type="binding site" evidence="8">
    <location>
        <position position="196"/>
    </location>
    <ligand>
        <name>substrate</name>
    </ligand>
</feature>
<accession>E4TBA1</accession>
<sequence length="359" mass="39770">MNKTALFNKHVSLGAKMVPFAGFEMPVQYSGVTEEHFTVREKVGIFDVSHMGQFFIEGAGAKELLQYVTSNNVEALENGKAQYSCLPNGKGGIVDDLIVYKMEDQKYFVVVNASNIDKDWQHISKYNEKFGAKMTNASDEISLIAIQGPKALDTLQKLTDNQLADIPYYHFTVGSVDGVADVIISNTGYTGSGGFEIYFKNEYAEQIWDALTKAGEEFGLIPCGLAARDTLRLEKGFCLYGNDIDDTTSPLEAGLGWITKLDTEFVDRDFLAQQKEQGITRKLVGFEMQEKAIPRHDYPVVDSEGNIIGKVTSGTMSPMKKIGLGLAYVDQPHFKLGSEIFIQIRNKNVPAKVVKIPFV</sequence>
<dbReference type="Proteomes" id="UP000010093">
    <property type="component" value="Chromosome"/>
</dbReference>
<evidence type="ECO:0000256" key="6">
    <source>
        <dbReference type="ARBA" id="ARBA00047665"/>
    </source>
</evidence>
<dbReference type="Gene3D" id="3.30.70.1400">
    <property type="entry name" value="Aminomethyltransferase beta-barrel domains"/>
    <property type="match status" value="1"/>
</dbReference>
<dbReference type="GO" id="GO:0005960">
    <property type="term" value="C:glycine cleavage complex"/>
    <property type="evidence" value="ECO:0007669"/>
    <property type="project" value="InterPro"/>
</dbReference>
<dbReference type="InterPro" id="IPR006223">
    <property type="entry name" value="GcvT"/>
</dbReference>
<dbReference type="GeneID" id="93717255"/>
<dbReference type="InterPro" id="IPR027266">
    <property type="entry name" value="TrmE/GcvT-like"/>
</dbReference>
<evidence type="ECO:0000313" key="12">
    <source>
        <dbReference type="Proteomes" id="UP000010093"/>
    </source>
</evidence>
<feature type="domain" description="Aminomethyltransferase C-terminal" evidence="10">
    <location>
        <begin position="281"/>
        <end position="359"/>
    </location>
</feature>
<name>E4TBA1_RIEAD</name>
<evidence type="ECO:0000313" key="11">
    <source>
        <dbReference type="EMBL" id="AFD55355.1"/>
    </source>
</evidence>
<gene>
    <name evidence="7" type="primary">gcvT</name>
    <name evidence="11" type="ORF">RA0C_0369</name>
</gene>
<proteinExistence type="inferred from homology"/>
<dbReference type="PANTHER" id="PTHR43757">
    <property type="entry name" value="AMINOMETHYLTRANSFERASE"/>
    <property type="match status" value="1"/>
</dbReference>
<dbReference type="Gene3D" id="2.40.30.110">
    <property type="entry name" value="Aminomethyltransferase beta-barrel domains"/>
    <property type="match status" value="1"/>
</dbReference>
<dbReference type="FunFam" id="3.30.70.1400:FF:000001">
    <property type="entry name" value="Aminomethyltransferase"/>
    <property type="match status" value="1"/>
</dbReference>
<evidence type="ECO:0000256" key="2">
    <source>
        <dbReference type="ARBA" id="ARBA00012616"/>
    </source>
</evidence>
<keyword evidence="4 7" id="KW-0808">Transferase</keyword>
<dbReference type="Gene3D" id="4.10.1250.10">
    <property type="entry name" value="Aminomethyltransferase fragment"/>
    <property type="match status" value="1"/>
</dbReference>
<dbReference type="AlphaFoldDB" id="E4TBA1"/>
<dbReference type="Pfam" id="PF08669">
    <property type="entry name" value="GCV_T_C"/>
    <property type="match status" value="1"/>
</dbReference>
<feature type="domain" description="GCVT N-terminal" evidence="9">
    <location>
        <begin position="7"/>
        <end position="262"/>
    </location>
</feature>
<dbReference type="KEGG" id="ran:Riean_0162"/>
<dbReference type="InterPro" id="IPR028896">
    <property type="entry name" value="GcvT/YgfZ/DmdA"/>
</dbReference>
<dbReference type="HAMAP" id="MF_00259">
    <property type="entry name" value="GcvT"/>
    <property type="match status" value="1"/>
</dbReference>
<comment type="catalytic activity">
    <reaction evidence="6 7">
        <text>N(6)-[(R)-S(8)-aminomethyldihydrolipoyl]-L-lysyl-[protein] + (6S)-5,6,7,8-tetrahydrofolate = N(6)-[(R)-dihydrolipoyl]-L-lysyl-[protein] + (6R)-5,10-methylene-5,6,7,8-tetrahydrofolate + NH4(+)</text>
        <dbReference type="Rhea" id="RHEA:16945"/>
        <dbReference type="Rhea" id="RHEA-COMP:10475"/>
        <dbReference type="Rhea" id="RHEA-COMP:10492"/>
        <dbReference type="ChEBI" id="CHEBI:15636"/>
        <dbReference type="ChEBI" id="CHEBI:28938"/>
        <dbReference type="ChEBI" id="CHEBI:57453"/>
        <dbReference type="ChEBI" id="CHEBI:83100"/>
        <dbReference type="ChEBI" id="CHEBI:83143"/>
        <dbReference type="EC" id="2.1.2.10"/>
    </reaction>
</comment>
<comment type="similarity">
    <text evidence="1 7">Belongs to the GcvT family.</text>
</comment>
<dbReference type="GO" id="GO:0004047">
    <property type="term" value="F:aminomethyltransferase activity"/>
    <property type="evidence" value="ECO:0007669"/>
    <property type="project" value="UniProtKB-UniRule"/>
</dbReference>
<evidence type="ECO:0000256" key="3">
    <source>
        <dbReference type="ARBA" id="ARBA00022576"/>
    </source>
</evidence>
<dbReference type="RefSeq" id="WP_013446709.1">
    <property type="nucleotide sequence ID" value="NC_014738.1"/>
</dbReference>
<dbReference type="PIRSF" id="PIRSF006487">
    <property type="entry name" value="GcvT"/>
    <property type="match status" value="1"/>
</dbReference>
<keyword evidence="3 7" id="KW-0032">Aminotransferase</keyword>
<comment type="function">
    <text evidence="7">The glycine cleavage system catalyzes the degradation of glycine.</text>
</comment>
<evidence type="ECO:0000256" key="7">
    <source>
        <dbReference type="HAMAP-Rule" id="MF_00259"/>
    </source>
</evidence>
<evidence type="ECO:0000256" key="1">
    <source>
        <dbReference type="ARBA" id="ARBA00008609"/>
    </source>
</evidence>